<dbReference type="Pfam" id="PF19529">
    <property type="entry name" value="DUF6057"/>
    <property type="match status" value="1"/>
</dbReference>
<feature type="transmembrane region" description="Helical" evidence="2">
    <location>
        <begin position="68"/>
        <end position="93"/>
    </location>
</feature>
<feature type="transmembrane region" description="Helical" evidence="2">
    <location>
        <begin position="105"/>
        <end position="125"/>
    </location>
</feature>
<evidence type="ECO:0000313" key="4">
    <source>
        <dbReference type="Proteomes" id="UP001228403"/>
    </source>
</evidence>
<evidence type="ECO:0000256" key="1">
    <source>
        <dbReference type="SAM" id="Coils"/>
    </source>
</evidence>
<feature type="transmembrane region" description="Helical" evidence="2">
    <location>
        <begin position="12"/>
        <end position="32"/>
    </location>
</feature>
<feature type="coiled-coil region" evidence="1">
    <location>
        <begin position="333"/>
        <end position="360"/>
    </location>
</feature>
<reference evidence="3 4" key="1">
    <citation type="submission" date="2023-06" db="EMBL/GenBank/DDBJ databases">
        <authorList>
            <person name="Zeman M."/>
            <person name="Kubasova T."/>
            <person name="Jahodarova E."/>
            <person name="Nykrynova M."/>
            <person name="Rychlik I."/>
        </authorList>
    </citation>
    <scope>NUCLEOTIDE SEQUENCE [LARGE SCALE GENOMIC DNA]</scope>
    <source>
        <strain evidence="3 4">ET4</strain>
    </source>
</reference>
<keyword evidence="4" id="KW-1185">Reference proteome</keyword>
<dbReference type="InterPro" id="IPR045692">
    <property type="entry name" value="DUF6057"/>
</dbReference>
<accession>A0ABT7U805</accession>
<feature type="transmembrane region" description="Helical" evidence="2">
    <location>
        <begin position="172"/>
        <end position="192"/>
    </location>
</feature>
<dbReference type="EMBL" id="JAUDCF010000017">
    <property type="protein sequence ID" value="MDM8145908.1"/>
    <property type="molecule type" value="Genomic_DNA"/>
</dbReference>
<comment type="caution">
    <text evidence="3">The sequence shown here is derived from an EMBL/GenBank/DDBJ whole genome shotgun (WGS) entry which is preliminary data.</text>
</comment>
<keyword evidence="2" id="KW-1133">Transmembrane helix</keyword>
<keyword evidence="2" id="KW-0812">Transmembrane</keyword>
<dbReference type="Proteomes" id="UP001228403">
    <property type="component" value="Unassembled WGS sequence"/>
</dbReference>
<sequence length="510" mass="59269">MAIFLNKYQHYLIYALILWILLGIYYGDVMYVAQQNSFFSTEGILMNFLTSRYPYGYLWYIGRGFLQLFYYPLLGSALYTFILISISILLSYVCNLKGRWKVLQFIPGLLWIAFLFFQGFNIYYQHETGKIIGIPFCILIILTLQSLFIRTFNKRTIGSALIIADTEKKRNLFNNILLVLVSSLLIIGNEIYRPYVRPTVKMQKALQNEDWETMIRTAKDCDVIVRPIAAYYAIALMQTGQITQSLFDIDFNYSEIYLHDRNGDKDYGAAYYQADGNFHAGLLNSAYKNAMEQLTMDGPNALNLKMLAETSLLNGETELCNKYLTILSKLPFEHKFVKKIKELNQKKEQIENDERLSKIKRLIPVEESFETWYREPLFLGYNIALLQGRSMEALDASLAACLYTKLMPDFLIRTQPLIDSTLKRNIEDALTMEASKNNKISEAFHIGTLSLQKYNLFMNSAAPYRKNRKEGAKKLKEQFLGYYPYYYFFGNIKSENKEKATKTENKPQIN</sequence>
<protein>
    <submittedName>
        <fullName evidence="3">DUF6057 family protein</fullName>
    </submittedName>
</protein>
<feature type="transmembrane region" description="Helical" evidence="2">
    <location>
        <begin position="131"/>
        <end position="152"/>
    </location>
</feature>
<gene>
    <name evidence="3" type="ORF">QUW02_08245</name>
</gene>
<evidence type="ECO:0000313" key="3">
    <source>
        <dbReference type="EMBL" id="MDM8145908.1"/>
    </source>
</evidence>
<organism evidence="3 4">
    <name type="scientific">Bacteroides eggerthii</name>
    <dbReference type="NCBI Taxonomy" id="28111"/>
    <lineage>
        <taxon>Bacteria</taxon>
        <taxon>Pseudomonadati</taxon>
        <taxon>Bacteroidota</taxon>
        <taxon>Bacteroidia</taxon>
        <taxon>Bacteroidales</taxon>
        <taxon>Bacteroidaceae</taxon>
        <taxon>Bacteroides</taxon>
    </lineage>
</organism>
<keyword evidence="1" id="KW-0175">Coiled coil</keyword>
<reference evidence="4" key="2">
    <citation type="submission" date="2023-07" db="EMBL/GenBank/DDBJ databases">
        <title>Identification and characterization of horizontal gene transfer across gut microbiota members of farm animals based on homology search.</title>
        <authorList>
            <person name="Schwarzerova J."/>
            <person name="Nykrynova M."/>
            <person name="Jureckova K."/>
            <person name="Cejkova D."/>
            <person name="Rychlik I."/>
        </authorList>
    </citation>
    <scope>NUCLEOTIDE SEQUENCE [LARGE SCALE GENOMIC DNA]</scope>
    <source>
        <strain evidence="4">ET4</strain>
    </source>
</reference>
<keyword evidence="2" id="KW-0472">Membrane</keyword>
<proteinExistence type="predicted"/>
<name>A0ABT7U805_9BACE</name>
<evidence type="ECO:0000256" key="2">
    <source>
        <dbReference type="SAM" id="Phobius"/>
    </source>
</evidence>